<protein>
    <recommendedName>
        <fullName evidence="11">Spore germination protein</fullName>
    </recommendedName>
</protein>
<feature type="transmembrane region" description="Helical" evidence="8">
    <location>
        <begin position="12"/>
        <end position="29"/>
    </location>
</feature>
<evidence type="ECO:0000256" key="2">
    <source>
        <dbReference type="ARBA" id="ARBA00007998"/>
    </source>
</evidence>
<feature type="transmembrane region" description="Helical" evidence="8">
    <location>
        <begin position="41"/>
        <end position="62"/>
    </location>
</feature>
<evidence type="ECO:0000256" key="4">
    <source>
        <dbReference type="ARBA" id="ARBA00022544"/>
    </source>
</evidence>
<comment type="similarity">
    <text evidence="2">Belongs to the amino acid-polyamine-organocation (APC) superfamily. Spore germination protein (SGP) (TC 2.A.3.9) family.</text>
</comment>
<dbReference type="Gene3D" id="1.20.1740.10">
    <property type="entry name" value="Amino acid/polyamine transporter I"/>
    <property type="match status" value="1"/>
</dbReference>
<keyword evidence="4" id="KW-0309">Germination</keyword>
<keyword evidence="6 8" id="KW-1133">Transmembrane helix</keyword>
<keyword evidence="5 8" id="KW-0812">Transmembrane</keyword>
<gene>
    <name evidence="9" type="primary">gerKB_1</name>
    <name evidence="9" type="ORF">CSC2_18390</name>
</gene>
<dbReference type="Proteomes" id="UP000663802">
    <property type="component" value="Unassembled WGS sequence"/>
</dbReference>
<evidence type="ECO:0000256" key="5">
    <source>
        <dbReference type="ARBA" id="ARBA00022692"/>
    </source>
</evidence>
<dbReference type="PANTHER" id="PTHR34975:SF2">
    <property type="entry name" value="SPORE GERMINATION PROTEIN A2"/>
    <property type="match status" value="1"/>
</dbReference>
<feature type="transmembrane region" description="Helical" evidence="8">
    <location>
        <begin position="82"/>
        <end position="101"/>
    </location>
</feature>
<dbReference type="Pfam" id="PF03845">
    <property type="entry name" value="Spore_permease"/>
    <property type="match status" value="1"/>
</dbReference>
<feature type="transmembrane region" description="Helical" evidence="8">
    <location>
        <begin position="268"/>
        <end position="287"/>
    </location>
</feature>
<dbReference type="NCBIfam" id="TIGR00912">
    <property type="entry name" value="2A0309"/>
    <property type="match status" value="1"/>
</dbReference>
<keyword evidence="7 8" id="KW-0472">Membrane</keyword>
<dbReference type="RefSeq" id="WP_206869469.1">
    <property type="nucleotide sequence ID" value="NZ_BMBA01000001.1"/>
</dbReference>
<sequence>MGNKKITLTPTEFILTLVTGMVGVGILYIPNGLIKYANQDAWVACIFGAAYPFYIVFIAKYLSSKAPNDNILVLSKKLFGRFFGNILNIIFVSFFLFILSSEVAGFSNAFKTYVTSFLKDYQIIVVSCLAAAYAVANGIKPLARLNVVVFFITAELMFLPSGALINGSILNIMPVFRSGIVRILQASRETTFFYTGIETILLIYPLLNKKDKIFKYGTIGVSFVMVLYVWTVFLTIYYLGIDISPKYLWPILALTDAINIPIINSFRYIFLSLWALIIIKCIAMFYYSTVYGITQVVTKFQIKPVTIFLYPIIVYLSLSFGNALERSEISGKITPIYVVYILIYVTVIALVLKLKRGDVNEEK</sequence>
<comment type="caution">
    <text evidence="9">The sequence shown here is derived from an EMBL/GenBank/DDBJ whole genome shotgun (WGS) entry which is preliminary data.</text>
</comment>
<evidence type="ECO:0000313" key="10">
    <source>
        <dbReference type="Proteomes" id="UP000663802"/>
    </source>
</evidence>
<keyword evidence="3" id="KW-0813">Transport</keyword>
<evidence type="ECO:0008006" key="11">
    <source>
        <dbReference type="Google" id="ProtNLM"/>
    </source>
</evidence>
<evidence type="ECO:0000313" key="9">
    <source>
        <dbReference type="EMBL" id="GFZ31313.1"/>
    </source>
</evidence>
<comment type="subcellular location">
    <subcellularLocation>
        <location evidence="1">Membrane</location>
        <topology evidence="1">Multi-pass membrane protein</topology>
    </subcellularLocation>
</comment>
<dbReference type="InterPro" id="IPR004761">
    <property type="entry name" value="Spore_GerAB"/>
</dbReference>
<feature type="transmembrane region" description="Helical" evidence="8">
    <location>
        <begin position="190"/>
        <end position="207"/>
    </location>
</feature>
<accession>A0ABQ1E967</accession>
<name>A0ABQ1E967_9CLOT</name>
<feature type="transmembrane region" description="Helical" evidence="8">
    <location>
        <begin position="121"/>
        <end position="139"/>
    </location>
</feature>
<organism evidence="9 10">
    <name type="scientific">Clostridium zeae</name>
    <dbReference type="NCBI Taxonomy" id="2759022"/>
    <lineage>
        <taxon>Bacteria</taxon>
        <taxon>Bacillati</taxon>
        <taxon>Bacillota</taxon>
        <taxon>Clostridia</taxon>
        <taxon>Eubacteriales</taxon>
        <taxon>Clostridiaceae</taxon>
        <taxon>Clostridium</taxon>
    </lineage>
</organism>
<dbReference type="PANTHER" id="PTHR34975">
    <property type="entry name" value="SPORE GERMINATION PROTEIN A2"/>
    <property type="match status" value="1"/>
</dbReference>
<evidence type="ECO:0000256" key="6">
    <source>
        <dbReference type="ARBA" id="ARBA00022989"/>
    </source>
</evidence>
<keyword evidence="10" id="KW-1185">Reference proteome</keyword>
<evidence type="ECO:0000256" key="7">
    <source>
        <dbReference type="ARBA" id="ARBA00023136"/>
    </source>
</evidence>
<feature type="transmembrane region" description="Helical" evidence="8">
    <location>
        <begin position="307"/>
        <end position="324"/>
    </location>
</feature>
<dbReference type="EMBL" id="BMBA01000001">
    <property type="protein sequence ID" value="GFZ31313.1"/>
    <property type="molecule type" value="Genomic_DNA"/>
</dbReference>
<feature type="transmembrane region" description="Helical" evidence="8">
    <location>
        <begin position="146"/>
        <end position="170"/>
    </location>
</feature>
<proteinExistence type="inferred from homology"/>
<evidence type="ECO:0000256" key="1">
    <source>
        <dbReference type="ARBA" id="ARBA00004141"/>
    </source>
</evidence>
<feature type="transmembrane region" description="Helical" evidence="8">
    <location>
        <begin position="336"/>
        <end position="354"/>
    </location>
</feature>
<feature type="transmembrane region" description="Helical" evidence="8">
    <location>
        <begin position="219"/>
        <end position="241"/>
    </location>
</feature>
<evidence type="ECO:0000256" key="3">
    <source>
        <dbReference type="ARBA" id="ARBA00022448"/>
    </source>
</evidence>
<evidence type="ECO:0000256" key="8">
    <source>
        <dbReference type="SAM" id="Phobius"/>
    </source>
</evidence>
<reference evidence="9 10" key="1">
    <citation type="journal article" date="2021" name="Int. J. Syst. Evol. Microbiol.">
        <title>Clostridium zeae sp. nov., isolated from corn silage.</title>
        <authorList>
            <person name="Kobayashi H."/>
            <person name="Tanizawa Y."/>
            <person name="Yagura M."/>
            <person name="Sakamoto M."/>
            <person name="Ohkuma M."/>
            <person name="Tohno M."/>
        </authorList>
    </citation>
    <scope>NUCLEOTIDE SEQUENCE [LARGE SCALE GENOMIC DNA]</scope>
    <source>
        <strain evidence="9 10">CSC2</strain>
    </source>
</reference>